<organism evidence="7 8">
    <name type="scientific">Drosophila kikkawai</name>
    <name type="common">Fruit fly</name>
    <dbReference type="NCBI Taxonomy" id="30033"/>
    <lineage>
        <taxon>Eukaryota</taxon>
        <taxon>Metazoa</taxon>
        <taxon>Ecdysozoa</taxon>
        <taxon>Arthropoda</taxon>
        <taxon>Hexapoda</taxon>
        <taxon>Insecta</taxon>
        <taxon>Pterygota</taxon>
        <taxon>Neoptera</taxon>
        <taxon>Endopterygota</taxon>
        <taxon>Diptera</taxon>
        <taxon>Brachycera</taxon>
        <taxon>Muscomorpha</taxon>
        <taxon>Ephydroidea</taxon>
        <taxon>Drosophilidae</taxon>
        <taxon>Drosophila</taxon>
        <taxon>Sophophora</taxon>
    </lineage>
</organism>
<dbReference type="Pfam" id="PF00560">
    <property type="entry name" value="LRR_1"/>
    <property type="match status" value="1"/>
</dbReference>
<protein>
    <submittedName>
        <fullName evidence="8">Leucine-rich repeat-containing protein 15-like</fullName>
    </submittedName>
</protein>
<dbReference type="InterPro" id="IPR001611">
    <property type="entry name" value="Leu-rich_rpt"/>
</dbReference>
<evidence type="ECO:0000256" key="6">
    <source>
        <dbReference type="SAM" id="SignalP"/>
    </source>
</evidence>
<dbReference type="PROSITE" id="PS51450">
    <property type="entry name" value="LRR"/>
    <property type="match status" value="4"/>
</dbReference>
<dbReference type="PANTHER" id="PTHR24373:SF384">
    <property type="entry name" value="LEUCINE RICH REPEAT CONTAINING 38"/>
    <property type="match status" value="1"/>
</dbReference>
<evidence type="ECO:0000256" key="5">
    <source>
        <dbReference type="SAM" id="Phobius"/>
    </source>
</evidence>
<dbReference type="GeneID" id="108071460"/>
<keyword evidence="1" id="KW-0433">Leucine-rich repeat</keyword>
<evidence type="ECO:0000313" key="8">
    <source>
        <dbReference type="RefSeq" id="XP_017017712.1"/>
    </source>
</evidence>
<evidence type="ECO:0000256" key="2">
    <source>
        <dbReference type="ARBA" id="ARBA00022729"/>
    </source>
</evidence>
<keyword evidence="2 6" id="KW-0732">Signal</keyword>
<dbReference type="AlphaFoldDB" id="A0A6P4HPD7"/>
<keyword evidence="5" id="KW-1133">Transmembrane helix</keyword>
<dbReference type="PANTHER" id="PTHR24373">
    <property type="entry name" value="SLIT RELATED LEUCINE-RICH REPEAT NEURONAL PROTEIN"/>
    <property type="match status" value="1"/>
</dbReference>
<evidence type="ECO:0000313" key="7">
    <source>
        <dbReference type="Proteomes" id="UP001652661"/>
    </source>
</evidence>
<reference evidence="8" key="1">
    <citation type="submission" date="2025-08" db="UniProtKB">
        <authorList>
            <consortium name="RefSeq"/>
        </authorList>
    </citation>
    <scope>IDENTIFICATION</scope>
    <source>
        <strain evidence="8">14028-0561.14</strain>
        <tissue evidence="8">Whole fly</tissue>
    </source>
</reference>
<dbReference type="InterPro" id="IPR032675">
    <property type="entry name" value="LRR_dom_sf"/>
</dbReference>
<dbReference type="RefSeq" id="XP_017017712.1">
    <property type="nucleotide sequence ID" value="XM_017162223.2"/>
</dbReference>
<sequence length="552" mass="61666">MHWHVYLLLGFCGFQLGGGASVYDATGRLNLSATCPDVFCHVNNQLVAYSSTPALQVLELHLTNCSRQSVAWLVLNLTPSLRTLVIRDCASYHISKESLRPVANLTSLQMQRSSLGVLRDELFTTVPRLLILELGYNTIHTVHSAAFMGLAKLQFLGLQGNGFQEIPAKTFDALAELRHLDLSGNQLTDLREEIFAKNTQLQTLLLNGNNLGTLHSGTVGSLPNLQLLDISHAGELKFQTLTLSSIQTLMVENSQLSELIISGSLIRLHAANNELSNIQLGNKSLVLEMDLRGNLLDENDIPDLVRGMWNLERLDLSRNRIESLPMHSSGSSEGPHFQELFLLPSLKYLNLANNQVVRLPPDSPILSSHLKILDLSHNLILTLEVERLTGLPNLESLFLEGNRLSSFDYQVFHHQHEGLQWLGLHDNSWGPGLYRRMYTYFTDRGVHVHGNTPQTSSSLVDTEGQAEAQKLDPVGVSGIHPYWTLRDILAFVTLLVVLAILLMNLYNILEEEGCLRRFRRWRRSNVPGGATTTTRSRARRLNEQDSEPSSSD</sequence>
<evidence type="ECO:0000256" key="3">
    <source>
        <dbReference type="ARBA" id="ARBA00022737"/>
    </source>
</evidence>
<dbReference type="OrthoDB" id="2013775at2759"/>
<feature type="chain" id="PRO_5027818388" evidence="6">
    <location>
        <begin position="20"/>
        <end position="552"/>
    </location>
</feature>
<dbReference type="GO" id="GO:0031012">
    <property type="term" value="C:extracellular matrix"/>
    <property type="evidence" value="ECO:0007669"/>
    <property type="project" value="TreeGrafter"/>
</dbReference>
<name>A0A6P4HPD7_DROKI</name>
<gene>
    <name evidence="8" type="primary">LOC108071460</name>
</gene>
<dbReference type="SUPFAM" id="SSF52058">
    <property type="entry name" value="L domain-like"/>
    <property type="match status" value="1"/>
</dbReference>
<feature type="signal peptide" evidence="6">
    <location>
        <begin position="1"/>
        <end position="19"/>
    </location>
</feature>
<dbReference type="GO" id="GO:0005615">
    <property type="term" value="C:extracellular space"/>
    <property type="evidence" value="ECO:0007669"/>
    <property type="project" value="TreeGrafter"/>
</dbReference>
<evidence type="ECO:0000256" key="1">
    <source>
        <dbReference type="ARBA" id="ARBA00022614"/>
    </source>
</evidence>
<dbReference type="InterPro" id="IPR050328">
    <property type="entry name" value="Dev_Immune_Receptor"/>
</dbReference>
<dbReference type="InterPro" id="IPR003591">
    <property type="entry name" value="Leu-rich_rpt_typical-subtyp"/>
</dbReference>
<dbReference type="Pfam" id="PF13855">
    <property type="entry name" value="LRR_8"/>
    <property type="match status" value="3"/>
</dbReference>
<dbReference type="PRINTS" id="PR00019">
    <property type="entry name" value="LEURICHRPT"/>
</dbReference>
<dbReference type="SMART" id="SM00369">
    <property type="entry name" value="LRR_TYP"/>
    <property type="match status" value="9"/>
</dbReference>
<feature type="region of interest" description="Disordered" evidence="4">
    <location>
        <begin position="526"/>
        <end position="552"/>
    </location>
</feature>
<keyword evidence="7" id="KW-1185">Reference proteome</keyword>
<keyword evidence="5" id="KW-0812">Transmembrane</keyword>
<evidence type="ECO:0000256" key="4">
    <source>
        <dbReference type="SAM" id="MobiDB-lite"/>
    </source>
</evidence>
<feature type="transmembrane region" description="Helical" evidence="5">
    <location>
        <begin position="488"/>
        <end position="509"/>
    </location>
</feature>
<accession>A0A6P4HPD7</accession>
<dbReference type="Proteomes" id="UP001652661">
    <property type="component" value="Chromosome 3R"/>
</dbReference>
<keyword evidence="3" id="KW-0677">Repeat</keyword>
<dbReference type="Gene3D" id="3.80.10.10">
    <property type="entry name" value="Ribonuclease Inhibitor"/>
    <property type="match status" value="2"/>
</dbReference>
<proteinExistence type="predicted"/>
<keyword evidence="5" id="KW-0472">Membrane</keyword>